<dbReference type="Proteomes" id="UP001341840">
    <property type="component" value="Unassembled WGS sequence"/>
</dbReference>
<organism evidence="1 2">
    <name type="scientific">Stylosanthes scabra</name>
    <dbReference type="NCBI Taxonomy" id="79078"/>
    <lineage>
        <taxon>Eukaryota</taxon>
        <taxon>Viridiplantae</taxon>
        <taxon>Streptophyta</taxon>
        <taxon>Embryophyta</taxon>
        <taxon>Tracheophyta</taxon>
        <taxon>Spermatophyta</taxon>
        <taxon>Magnoliopsida</taxon>
        <taxon>eudicotyledons</taxon>
        <taxon>Gunneridae</taxon>
        <taxon>Pentapetalae</taxon>
        <taxon>rosids</taxon>
        <taxon>fabids</taxon>
        <taxon>Fabales</taxon>
        <taxon>Fabaceae</taxon>
        <taxon>Papilionoideae</taxon>
        <taxon>50 kb inversion clade</taxon>
        <taxon>dalbergioids sensu lato</taxon>
        <taxon>Dalbergieae</taxon>
        <taxon>Pterocarpus clade</taxon>
        <taxon>Stylosanthes</taxon>
    </lineage>
</organism>
<gene>
    <name evidence="1" type="ORF">PIB30_107128</name>
</gene>
<keyword evidence="2" id="KW-1185">Reference proteome</keyword>
<dbReference type="EMBL" id="JASCZI010246103">
    <property type="protein sequence ID" value="MED6214824.1"/>
    <property type="molecule type" value="Genomic_DNA"/>
</dbReference>
<evidence type="ECO:0000313" key="1">
    <source>
        <dbReference type="EMBL" id="MED6214824.1"/>
    </source>
</evidence>
<evidence type="ECO:0000313" key="2">
    <source>
        <dbReference type="Proteomes" id="UP001341840"/>
    </source>
</evidence>
<comment type="caution">
    <text evidence="1">The sequence shown here is derived from an EMBL/GenBank/DDBJ whole genome shotgun (WGS) entry which is preliminary data.</text>
</comment>
<proteinExistence type="predicted"/>
<reference evidence="1 2" key="1">
    <citation type="journal article" date="2023" name="Plants (Basel)">
        <title>Bridging the Gap: Combining Genomics and Transcriptomics Approaches to Understand Stylosanthes scabra, an Orphan Legume from the Brazilian Caatinga.</title>
        <authorList>
            <person name="Ferreira-Neto J.R.C."/>
            <person name="da Silva M.D."/>
            <person name="Binneck E."/>
            <person name="de Melo N.F."/>
            <person name="da Silva R.H."/>
            <person name="de Melo A.L.T.M."/>
            <person name="Pandolfi V."/>
            <person name="Bustamante F.O."/>
            <person name="Brasileiro-Vidal A.C."/>
            <person name="Benko-Iseppon A.M."/>
        </authorList>
    </citation>
    <scope>NUCLEOTIDE SEQUENCE [LARGE SCALE GENOMIC DNA]</scope>
    <source>
        <tissue evidence="1">Leaves</tissue>
    </source>
</reference>
<protein>
    <submittedName>
        <fullName evidence="1">Uncharacterized protein</fullName>
    </submittedName>
</protein>
<accession>A0ABU6YXY9</accession>
<sequence length="191" mass="21988">MDVIEGLNREVQQEEAMQEFQAKQGRYDVLDDTNQDFVMQELDATVQNNIAEMQQEHLELQPPRVDEVQPKNVKVQQQNHDSLQHKSNGKVQRKTKYTTLKGKPTMMLNSLPTMLKYAFLGNAKNLTYQCKILVDISHMLNTMKYEIRKLWDHGKCLVLIKKARSIEKNGAPAAKNCSIDDKGLERCITGR</sequence>
<name>A0ABU6YXY9_9FABA</name>